<keyword evidence="2" id="KW-1185">Reference proteome</keyword>
<organism evidence="1 2">
    <name type="scientific">Arctium lappa</name>
    <name type="common">Greater burdock</name>
    <name type="synonym">Lappa major</name>
    <dbReference type="NCBI Taxonomy" id="4217"/>
    <lineage>
        <taxon>Eukaryota</taxon>
        <taxon>Viridiplantae</taxon>
        <taxon>Streptophyta</taxon>
        <taxon>Embryophyta</taxon>
        <taxon>Tracheophyta</taxon>
        <taxon>Spermatophyta</taxon>
        <taxon>Magnoliopsida</taxon>
        <taxon>eudicotyledons</taxon>
        <taxon>Gunneridae</taxon>
        <taxon>Pentapetalae</taxon>
        <taxon>asterids</taxon>
        <taxon>campanulids</taxon>
        <taxon>Asterales</taxon>
        <taxon>Asteraceae</taxon>
        <taxon>Carduoideae</taxon>
        <taxon>Cardueae</taxon>
        <taxon>Arctiinae</taxon>
        <taxon>Arctium</taxon>
    </lineage>
</organism>
<evidence type="ECO:0000313" key="2">
    <source>
        <dbReference type="Proteomes" id="UP001055879"/>
    </source>
</evidence>
<proteinExistence type="predicted"/>
<reference evidence="2" key="1">
    <citation type="journal article" date="2022" name="Mol. Ecol. Resour.">
        <title>The genomes of chicory, endive, great burdock and yacon provide insights into Asteraceae palaeo-polyploidization history and plant inulin production.</title>
        <authorList>
            <person name="Fan W."/>
            <person name="Wang S."/>
            <person name="Wang H."/>
            <person name="Wang A."/>
            <person name="Jiang F."/>
            <person name="Liu H."/>
            <person name="Zhao H."/>
            <person name="Xu D."/>
            <person name="Zhang Y."/>
        </authorList>
    </citation>
    <scope>NUCLEOTIDE SEQUENCE [LARGE SCALE GENOMIC DNA]</scope>
    <source>
        <strain evidence="2">cv. Niubang</strain>
    </source>
</reference>
<comment type="caution">
    <text evidence="1">The sequence shown here is derived from an EMBL/GenBank/DDBJ whole genome shotgun (WGS) entry which is preliminary data.</text>
</comment>
<gene>
    <name evidence="1" type="ORF">L6452_42248</name>
</gene>
<dbReference type="EMBL" id="CM042063">
    <property type="protein sequence ID" value="KAI3667199.1"/>
    <property type="molecule type" value="Genomic_DNA"/>
</dbReference>
<name>A0ACB8XIF0_ARCLA</name>
<accession>A0ACB8XIF0</accession>
<protein>
    <submittedName>
        <fullName evidence="1">Uncharacterized protein</fullName>
    </submittedName>
</protein>
<reference evidence="1 2" key="2">
    <citation type="journal article" date="2022" name="Mol. Ecol. Resour.">
        <title>The genomes of chicory, endive, great burdock and yacon provide insights into Asteraceae paleo-polyploidization history and plant inulin production.</title>
        <authorList>
            <person name="Fan W."/>
            <person name="Wang S."/>
            <person name="Wang H."/>
            <person name="Wang A."/>
            <person name="Jiang F."/>
            <person name="Liu H."/>
            <person name="Zhao H."/>
            <person name="Xu D."/>
            <person name="Zhang Y."/>
        </authorList>
    </citation>
    <scope>NUCLEOTIDE SEQUENCE [LARGE SCALE GENOMIC DNA]</scope>
    <source>
        <strain evidence="2">cv. Niubang</strain>
    </source>
</reference>
<evidence type="ECO:0000313" key="1">
    <source>
        <dbReference type="EMBL" id="KAI3667199.1"/>
    </source>
</evidence>
<dbReference type="Proteomes" id="UP001055879">
    <property type="component" value="Linkage Group LG17"/>
</dbReference>
<sequence length="162" mass="18294">MYVGPIKSSLDLIEEDWERIFKTNLRGSWLVSKYVCLQMLSFNQGGSIINISSTAGANRSHSHGMVAYASSKAALDTMTKVMAMELGKYKIRVNAISPGIFKSEITEGLLQKKWFNNVVSKMVPLREFGTTDPALTSLFLSEKETYAQWVYALEICKDWHTR</sequence>